<reference evidence="2" key="1">
    <citation type="submission" date="2021-01" db="EMBL/GenBank/DDBJ databases">
        <authorList>
            <person name="Corre E."/>
            <person name="Pelletier E."/>
            <person name="Niang G."/>
            <person name="Scheremetjew M."/>
            <person name="Finn R."/>
            <person name="Kale V."/>
            <person name="Holt S."/>
            <person name="Cochrane G."/>
            <person name="Meng A."/>
            <person name="Brown T."/>
            <person name="Cohen L."/>
        </authorList>
    </citation>
    <scope>NUCLEOTIDE SEQUENCE</scope>
    <source>
        <strain evidence="2">CCMP3303</strain>
    </source>
</reference>
<feature type="compositionally biased region" description="Basic residues" evidence="1">
    <location>
        <begin position="48"/>
        <end position="61"/>
    </location>
</feature>
<evidence type="ECO:0000256" key="1">
    <source>
        <dbReference type="SAM" id="MobiDB-lite"/>
    </source>
</evidence>
<feature type="region of interest" description="Disordered" evidence="1">
    <location>
        <begin position="195"/>
        <end position="214"/>
    </location>
</feature>
<dbReference type="AlphaFoldDB" id="A0A7S0AF54"/>
<accession>A0A7S0AF54</accession>
<dbReference type="EMBL" id="HBEJ01002411">
    <property type="protein sequence ID" value="CAD8361438.1"/>
    <property type="molecule type" value="Transcribed_RNA"/>
</dbReference>
<feature type="compositionally biased region" description="Low complexity" evidence="1">
    <location>
        <begin position="38"/>
        <end position="47"/>
    </location>
</feature>
<evidence type="ECO:0000313" key="2">
    <source>
        <dbReference type="EMBL" id="CAD8361438.1"/>
    </source>
</evidence>
<feature type="compositionally biased region" description="Pro residues" evidence="1">
    <location>
        <begin position="81"/>
        <end position="95"/>
    </location>
</feature>
<feature type="compositionally biased region" description="Low complexity" evidence="1">
    <location>
        <begin position="8"/>
        <end position="31"/>
    </location>
</feature>
<feature type="compositionally biased region" description="Low complexity" evidence="1">
    <location>
        <begin position="62"/>
        <end position="80"/>
    </location>
</feature>
<organism evidence="2">
    <name type="scientific">Minutocellus polymorphus</name>
    <dbReference type="NCBI Taxonomy" id="265543"/>
    <lineage>
        <taxon>Eukaryota</taxon>
        <taxon>Sar</taxon>
        <taxon>Stramenopiles</taxon>
        <taxon>Ochrophyta</taxon>
        <taxon>Bacillariophyta</taxon>
        <taxon>Mediophyceae</taxon>
        <taxon>Cymatosirophycidae</taxon>
        <taxon>Cymatosirales</taxon>
        <taxon>Cymatosiraceae</taxon>
        <taxon>Minutocellus</taxon>
    </lineage>
</organism>
<proteinExistence type="predicted"/>
<gene>
    <name evidence="2" type="ORF">MPOL1434_LOCUS1427</name>
</gene>
<protein>
    <submittedName>
        <fullName evidence="2">Uncharacterized protein</fullName>
    </submittedName>
</protein>
<sequence>MVARICIASAATSSSSASSRSSSSTVSSYSRPHSLCIAEASSAARPVRAARRSRCAPRRRPTWPTGRPSPAAPRQPRRAASPPPPRSPPPAPGRPGAPARPRGGTGGPRADRPARGEGVLGRPGGGLELGQFQPRRLELEGPVPVPDPLGDRGDASAGGTAHYVPIRQGKGKTDAAPPPLDATMRRSVQIPAKHSIISRATYSSLSDDRQRRCK</sequence>
<feature type="region of interest" description="Disordered" evidence="1">
    <location>
        <begin position="1"/>
        <end position="181"/>
    </location>
</feature>
<name>A0A7S0AF54_9STRA</name>
<feature type="compositionally biased region" description="Gly residues" evidence="1">
    <location>
        <begin position="118"/>
        <end position="128"/>
    </location>
</feature>